<dbReference type="Proteomes" id="UP000664360">
    <property type="component" value="Chromosome"/>
</dbReference>
<keyword evidence="1" id="KW-0472">Membrane</keyword>
<accession>A0ABZ2SZG1</accession>
<protein>
    <submittedName>
        <fullName evidence="2">Uncharacterized protein</fullName>
    </submittedName>
</protein>
<evidence type="ECO:0000313" key="2">
    <source>
        <dbReference type="EMBL" id="WYJ80992.1"/>
    </source>
</evidence>
<name>A0ABZ2SZG1_9ENTE</name>
<dbReference type="EMBL" id="CP147250">
    <property type="protein sequence ID" value="WYJ80992.1"/>
    <property type="molecule type" value="Genomic_DNA"/>
</dbReference>
<keyword evidence="3" id="KW-1185">Reference proteome</keyword>
<reference evidence="2 3" key="1">
    <citation type="submission" date="2021-03" db="EMBL/GenBank/DDBJ databases">
        <authorList>
            <person name="Gilmore M.S."/>
            <person name="Schwartzman J."/>
            <person name="Van Tyne D."/>
            <person name="Martin M."/>
            <person name="Earl A.M."/>
            <person name="Manson A.L."/>
            <person name="Straub T."/>
            <person name="Salamzade R."/>
            <person name="Saavedra J."/>
            <person name="Lebreton F."/>
            <person name="Prichula J."/>
            <person name="Schaufler K."/>
            <person name="Gaca A."/>
            <person name="Sgardioli B."/>
            <person name="Wagenaar J."/>
            <person name="Strong T."/>
        </authorList>
    </citation>
    <scope>NUCLEOTIDE SEQUENCE [LARGE SCALE GENOMIC DNA]</scope>
    <source>
        <strain evidence="2 3">DIV1094</strain>
    </source>
</reference>
<reference evidence="2 3" key="2">
    <citation type="submission" date="2024-03" db="EMBL/GenBank/DDBJ databases">
        <title>The Genome Sequence of Enterococcus sp. DIV1094.</title>
        <authorList>
            <consortium name="The Broad Institute Genomics Platform"/>
            <consortium name="The Broad Institute Microbial Omics Core"/>
            <consortium name="The Broad Institute Genomic Center for Infectious Diseases"/>
            <person name="Earl A."/>
            <person name="Manson A."/>
            <person name="Gilmore M."/>
            <person name="Schwartman J."/>
            <person name="Shea T."/>
            <person name="Abouelleil A."/>
            <person name="Cao P."/>
            <person name="Chapman S."/>
            <person name="Cusick C."/>
            <person name="Young S."/>
            <person name="Neafsey D."/>
            <person name="Nusbaum C."/>
            <person name="Birren B."/>
        </authorList>
    </citation>
    <scope>NUCLEOTIDE SEQUENCE [LARGE SCALE GENOMIC DNA]</scope>
    <source>
        <strain evidence="2 3">DIV1094</strain>
    </source>
</reference>
<keyword evidence="1" id="KW-1133">Transmembrane helix</keyword>
<evidence type="ECO:0000313" key="3">
    <source>
        <dbReference type="Proteomes" id="UP000664360"/>
    </source>
</evidence>
<proteinExistence type="predicted"/>
<organism evidence="2 3">
    <name type="scientific">Candidatus Enterococcus mangumiae</name>
    <dbReference type="NCBI Taxonomy" id="2230878"/>
    <lineage>
        <taxon>Bacteria</taxon>
        <taxon>Bacillati</taxon>
        <taxon>Bacillota</taxon>
        <taxon>Bacilli</taxon>
        <taxon>Lactobacillales</taxon>
        <taxon>Enterococcaceae</taxon>
        <taxon>Enterococcus</taxon>
    </lineage>
</organism>
<feature type="transmembrane region" description="Helical" evidence="1">
    <location>
        <begin position="95"/>
        <end position="112"/>
    </location>
</feature>
<sequence>MEVKFTRNTGFYGMGSPITLRIDDRKISLSHNQSTKVTVQSPFTMQASFFWLKSPKYVITEPKKGYTITMNILLIQLYPFLFLFSGISAVFFQNIGYSVMIVFMMIGFFLFIKNKAYTIKETVDEEF</sequence>
<gene>
    <name evidence="2" type="ORF">DOK79_002576</name>
</gene>
<dbReference type="RefSeq" id="WP_206857348.1">
    <property type="nucleotide sequence ID" value="NZ_CP147250.1"/>
</dbReference>
<evidence type="ECO:0000256" key="1">
    <source>
        <dbReference type="SAM" id="Phobius"/>
    </source>
</evidence>
<feature type="transmembrane region" description="Helical" evidence="1">
    <location>
        <begin position="66"/>
        <end position="89"/>
    </location>
</feature>
<keyword evidence="1" id="KW-0812">Transmembrane</keyword>